<evidence type="ECO:0000256" key="5">
    <source>
        <dbReference type="ARBA" id="ARBA00022898"/>
    </source>
</evidence>
<dbReference type="InterPro" id="IPR015422">
    <property type="entry name" value="PyrdxlP-dep_Trfase_small"/>
</dbReference>
<evidence type="ECO:0000256" key="8">
    <source>
        <dbReference type="RuleBase" id="RU004506"/>
    </source>
</evidence>
<evidence type="ECO:0000259" key="9">
    <source>
        <dbReference type="Pfam" id="PF00266"/>
    </source>
</evidence>
<comment type="cofactor">
    <cofactor evidence="1 7">
        <name>pyridoxal 5'-phosphate</name>
        <dbReference type="ChEBI" id="CHEBI:597326"/>
    </cofactor>
</comment>
<proteinExistence type="inferred from homology"/>
<evidence type="ECO:0000256" key="2">
    <source>
        <dbReference type="ARBA" id="ARBA00010447"/>
    </source>
</evidence>
<dbReference type="EMBL" id="JAHJDP010000038">
    <property type="protein sequence ID" value="MBU2690860.1"/>
    <property type="molecule type" value="Genomic_DNA"/>
</dbReference>
<evidence type="ECO:0000313" key="11">
    <source>
        <dbReference type="Proteomes" id="UP000777784"/>
    </source>
</evidence>
<reference evidence="10" key="1">
    <citation type="submission" date="2021-05" db="EMBL/GenBank/DDBJ databases">
        <title>Energy efficiency and biological interactions define the core microbiome of deep oligotrophic groundwater.</title>
        <authorList>
            <person name="Mehrshad M."/>
            <person name="Lopez-Fernandez M."/>
            <person name="Bell E."/>
            <person name="Bernier-Latmani R."/>
            <person name="Bertilsson S."/>
            <person name="Dopson M."/>
        </authorList>
    </citation>
    <scope>NUCLEOTIDE SEQUENCE</scope>
    <source>
        <strain evidence="10">Modern_marine.mb.64</strain>
    </source>
</reference>
<dbReference type="NCBIfam" id="TIGR01979">
    <property type="entry name" value="sufS"/>
    <property type="match status" value="1"/>
</dbReference>
<dbReference type="PROSITE" id="PS00595">
    <property type="entry name" value="AA_TRANSFER_CLASS_5"/>
    <property type="match status" value="1"/>
</dbReference>
<dbReference type="GO" id="GO:0006534">
    <property type="term" value="P:cysteine metabolic process"/>
    <property type="evidence" value="ECO:0007669"/>
    <property type="project" value="UniProtKB-UniRule"/>
</dbReference>
<organism evidence="10 11">
    <name type="scientific">Eiseniibacteriota bacterium</name>
    <dbReference type="NCBI Taxonomy" id="2212470"/>
    <lineage>
        <taxon>Bacteria</taxon>
        <taxon>Candidatus Eiseniibacteriota</taxon>
    </lineage>
</organism>
<comment type="similarity">
    <text evidence="2 8">Belongs to the class-V pyridoxal-phosphate-dependent aminotransferase family. Csd subfamily.</text>
</comment>
<dbReference type="PANTHER" id="PTHR43586:SF8">
    <property type="entry name" value="CYSTEINE DESULFURASE 1, CHLOROPLASTIC"/>
    <property type="match status" value="1"/>
</dbReference>
<keyword evidence="4 8" id="KW-0808">Transferase</keyword>
<evidence type="ECO:0000313" key="10">
    <source>
        <dbReference type="EMBL" id="MBU2690860.1"/>
    </source>
</evidence>
<dbReference type="PIRSF" id="PIRSF005572">
    <property type="entry name" value="NifS"/>
    <property type="match status" value="1"/>
</dbReference>
<keyword evidence="5 8" id="KW-0663">Pyridoxal phosphate</keyword>
<dbReference type="PANTHER" id="PTHR43586">
    <property type="entry name" value="CYSTEINE DESULFURASE"/>
    <property type="match status" value="1"/>
</dbReference>
<gene>
    <name evidence="10" type="ORF">KJ970_08005</name>
</gene>
<dbReference type="InterPro" id="IPR010970">
    <property type="entry name" value="Cys_dSase_SufS"/>
</dbReference>
<dbReference type="Pfam" id="PF00266">
    <property type="entry name" value="Aminotran_5"/>
    <property type="match status" value="1"/>
</dbReference>
<comment type="caution">
    <text evidence="10">The sequence shown here is derived from an EMBL/GenBank/DDBJ whole genome shotgun (WGS) entry which is preliminary data.</text>
</comment>
<dbReference type="GO" id="GO:0030170">
    <property type="term" value="F:pyridoxal phosphate binding"/>
    <property type="evidence" value="ECO:0007669"/>
    <property type="project" value="UniProtKB-UniRule"/>
</dbReference>
<dbReference type="InterPro" id="IPR016454">
    <property type="entry name" value="Cysteine_dSase"/>
</dbReference>
<evidence type="ECO:0000256" key="6">
    <source>
        <dbReference type="ARBA" id="ARBA00050776"/>
    </source>
</evidence>
<dbReference type="SUPFAM" id="SSF53383">
    <property type="entry name" value="PLP-dependent transferases"/>
    <property type="match status" value="1"/>
</dbReference>
<name>A0A948RTR9_UNCEI</name>
<dbReference type="InterPro" id="IPR015421">
    <property type="entry name" value="PyrdxlP-dep_Trfase_major"/>
</dbReference>
<dbReference type="InterPro" id="IPR020578">
    <property type="entry name" value="Aminotrans_V_PyrdxlP_BS"/>
</dbReference>
<dbReference type="Gene3D" id="3.40.640.10">
    <property type="entry name" value="Type I PLP-dependent aspartate aminotransferase-like (Major domain)"/>
    <property type="match status" value="1"/>
</dbReference>
<dbReference type="Proteomes" id="UP000777784">
    <property type="component" value="Unassembled WGS sequence"/>
</dbReference>
<feature type="domain" description="Aminotransferase class V" evidence="9">
    <location>
        <begin position="38"/>
        <end position="407"/>
    </location>
</feature>
<evidence type="ECO:0000256" key="7">
    <source>
        <dbReference type="RuleBase" id="RU004504"/>
    </source>
</evidence>
<sequence>MNKTINKIHNETRPPLDMARIRGMFPILSRRMGGLPLIYLDSAATTHKPRQVIDAVSRFYEESNANVHRGVHRLSAEATEAFETAREKIRRHLGAREAAEVIWVRGATEAINLVAQSWGRPRLGPGDEILVTEMEHHSNIVPWQMLGEQTGAALKVAPIADDGSLPLDAFSRMLSQRTRMVAVAHASNALGTINPIRRMVDLAHAVGAVVLVDGAQAAAHLPIDVTALDCDFYAISAHKMFGPTGIGALYGKRKHLESMPPWMGGGDMISNVSFQGTTYNEIPFKFEAGTPHIAGAIGMGAAVDFIEEVGLDIIAAHERDLLETGTRALENLDGLTILGRAPEKTAILSFVMDGIHPHDVGTILDGRGIAVRTGHHCAQPVLQHFNVPATTRASLSIYNLQSDLEALVEGLREVRALFS</sequence>
<dbReference type="EC" id="2.8.1.7" evidence="3 8"/>
<protein>
    <recommendedName>
        <fullName evidence="3 8">Cysteine desulfurase</fullName>
        <ecNumber evidence="3 8">2.8.1.7</ecNumber>
    </recommendedName>
</protein>
<dbReference type="InterPro" id="IPR015424">
    <property type="entry name" value="PyrdxlP-dep_Trfase"/>
</dbReference>
<dbReference type="GO" id="GO:0031071">
    <property type="term" value="F:cysteine desulfurase activity"/>
    <property type="evidence" value="ECO:0007669"/>
    <property type="project" value="UniProtKB-UniRule"/>
</dbReference>
<evidence type="ECO:0000256" key="4">
    <source>
        <dbReference type="ARBA" id="ARBA00022679"/>
    </source>
</evidence>
<dbReference type="CDD" id="cd06453">
    <property type="entry name" value="SufS_like"/>
    <property type="match status" value="1"/>
</dbReference>
<comment type="catalytic activity">
    <reaction evidence="6 8">
        <text>(sulfur carrier)-H + L-cysteine = (sulfur carrier)-SH + L-alanine</text>
        <dbReference type="Rhea" id="RHEA:43892"/>
        <dbReference type="Rhea" id="RHEA-COMP:14737"/>
        <dbReference type="Rhea" id="RHEA-COMP:14739"/>
        <dbReference type="ChEBI" id="CHEBI:29917"/>
        <dbReference type="ChEBI" id="CHEBI:35235"/>
        <dbReference type="ChEBI" id="CHEBI:57972"/>
        <dbReference type="ChEBI" id="CHEBI:64428"/>
        <dbReference type="EC" id="2.8.1.7"/>
    </reaction>
</comment>
<dbReference type="Gene3D" id="3.90.1150.10">
    <property type="entry name" value="Aspartate Aminotransferase, domain 1"/>
    <property type="match status" value="1"/>
</dbReference>
<dbReference type="InterPro" id="IPR000192">
    <property type="entry name" value="Aminotrans_V_dom"/>
</dbReference>
<accession>A0A948RTR9</accession>
<evidence type="ECO:0000256" key="3">
    <source>
        <dbReference type="ARBA" id="ARBA00012239"/>
    </source>
</evidence>
<comment type="function">
    <text evidence="8">Catalyzes the removal of elemental sulfur and selenium atoms from L-cysteine, L-cystine, L-selenocysteine, and L-selenocystine to produce L-alanine.</text>
</comment>
<evidence type="ECO:0000256" key="1">
    <source>
        <dbReference type="ARBA" id="ARBA00001933"/>
    </source>
</evidence>
<dbReference type="AlphaFoldDB" id="A0A948RTR9"/>